<dbReference type="Gene3D" id="1.10.443.10">
    <property type="entry name" value="Intergrase catalytic core"/>
    <property type="match status" value="1"/>
</dbReference>
<dbReference type="GO" id="GO:0003677">
    <property type="term" value="F:DNA binding"/>
    <property type="evidence" value="ECO:0007669"/>
    <property type="project" value="UniProtKB-UniRule"/>
</dbReference>
<dbReference type="Pfam" id="PF13356">
    <property type="entry name" value="Arm-DNA-bind_3"/>
    <property type="match status" value="1"/>
</dbReference>
<dbReference type="InterPro" id="IPR050808">
    <property type="entry name" value="Phage_Integrase"/>
</dbReference>
<dbReference type="GO" id="GO:0015074">
    <property type="term" value="P:DNA integration"/>
    <property type="evidence" value="ECO:0007669"/>
    <property type="project" value="UniProtKB-KW"/>
</dbReference>
<evidence type="ECO:0000256" key="3">
    <source>
        <dbReference type="ARBA" id="ARBA00023125"/>
    </source>
</evidence>
<gene>
    <name evidence="9" type="primary">intA_1</name>
    <name evidence="8" type="ORF">B0181_03295</name>
    <name evidence="9" type="ORF">NCTC10293_01531</name>
</gene>
<dbReference type="EMBL" id="MUXU01000022">
    <property type="protein sequence ID" value="OOR91341.1"/>
    <property type="molecule type" value="Genomic_DNA"/>
</dbReference>
<dbReference type="Pfam" id="PF00589">
    <property type="entry name" value="Phage_integrase"/>
    <property type="match status" value="1"/>
</dbReference>
<dbReference type="InterPro" id="IPR011010">
    <property type="entry name" value="DNA_brk_join_enz"/>
</dbReference>
<evidence type="ECO:0000313" key="11">
    <source>
        <dbReference type="Proteomes" id="UP000255279"/>
    </source>
</evidence>
<feature type="domain" description="Tyr recombinase" evidence="6">
    <location>
        <begin position="223"/>
        <end position="407"/>
    </location>
</feature>
<evidence type="ECO:0000313" key="10">
    <source>
        <dbReference type="Proteomes" id="UP000190435"/>
    </source>
</evidence>
<dbReference type="STRING" id="34060.B0181_03295"/>
<reference evidence="8 10" key="1">
    <citation type="submission" date="2017-02" db="EMBL/GenBank/DDBJ databases">
        <title>Draft genome sequence of Moraxella caviae CCUG 355 type strain.</title>
        <authorList>
            <person name="Engstrom-Jakobsson H."/>
            <person name="Salva-Serra F."/>
            <person name="Thorell K."/>
            <person name="Gonzales-Siles L."/>
            <person name="Karlsson R."/>
            <person name="Boulund F."/>
            <person name="Engstrand L."/>
            <person name="Moore E."/>
        </authorList>
    </citation>
    <scope>NUCLEOTIDE SEQUENCE [LARGE SCALE GENOMIC DNA]</scope>
    <source>
        <strain evidence="8 10">CCUG 355</strain>
    </source>
</reference>
<dbReference type="PANTHER" id="PTHR30629:SF2">
    <property type="entry name" value="PROPHAGE INTEGRASE INTS-RELATED"/>
    <property type="match status" value="1"/>
</dbReference>
<dbReference type="RefSeq" id="WP_078276059.1">
    <property type="nucleotide sequence ID" value="NZ_CAACXO010000059.1"/>
</dbReference>
<dbReference type="Pfam" id="PF22022">
    <property type="entry name" value="Phage_int_M"/>
    <property type="match status" value="1"/>
</dbReference>
<reference evidence="9 11" key="2">
    <citation type="submission" date="2018-06" db="EMBL/GenBank/DDBJ databases">
        <authorList>
            <consortium name="Pathogen Informatics"/>
            <person name="Doyle S."/>
        </authorList>
    </citation>
    <scope>NUCLEOTIDE SEQUENCE [LARGE SCALE GENOMIC DNA]</scope>
    <source>
        <strain evidence="9 11">NCTC10293</strain>
    </source>
</reference>
<sequence length="454" mass="52125">MSKPISTDSQLAALKLESGQKERFIPIKGKERLFVRLRPIKNGFSKTWVYRYTFAAKQRKYIIGDYPDIGLAGVGDIWQELNSLVAQGVDLNEHKKQKAKQQKRESENKFSLVCDKWADTQNWSANTTIRRQRDLEIFKAWFADTPISQISTDDIIELLKDIEDKYRQRDNPELPSDKASRCRGRLISLFSWATLHGYCKTNPAEPIANAKSSHVLKQVKYGHRPALVKPDEFSRLLADIFKDTTMQPDTRHNMLLLAYTGVRNGDIREMKWADIDLEAGKWELTPKKSGSSSDIRMIEKMTVPLSRQVIAILQERQKFTGGKKYVFAKDNQTGLISENATNTALKRMGYQDRHCSHGFRAAAKTILMSELDYNDMITEMVLGHKVKGGDNPYLRGDLYKRRCELMQTWADYIDDLAAGKDTAKYKGIYRENPAEVFKVLLQMLGRDELIRLLS</sequence>
<organism evidence="8 10">
    <name type="scientific">Moraxella caviae</name>
    <dbReference type="NCBI Taxonomy" id="34060"/>
    <lineage>
        <taxon>Bacteria</taxon>
        <taxon>Pseudomonadati</taxon>
        <taxon>Pseudomonadota</taxon>
        <taxon>Gammaproteobacteria</taxon>
        <taxon>Moraxellales</taxon>
        <taxon>Moraxellaceae</taxon>
        <taxon>Moraxella</taxon>
    </lineage>
</organism>
<protein>
    <submittedName>
        <fullName evidence="9">Prophage CP4-57 integrase</fullName>
    </submittedName>
</protein>
<dbReference type="InterPro" id="IPR044068">
    <property type="entry name" value="CB"/>
</dbReference>
<name>A0A1T0A7P5_9GAMM</name>
<dbReference type="PANTHER" id="PTHR30629">
    <property type="entry name" value="PROPHAGE INTEGRASE"/>
    <property type="match status" value="1"/>
</dbReference>
<evidence type="ECO:0000256" key="5">
    <source>
        <dbReference type="PROSITE-ProRule" id="PRU01248"/>
    </source>
</evidence>
<dbReference type="SUPFAM" id="SSF56349">
    <property type="entry name" value="DNA breaking-rejoining enzymes"/>
    <property type="match status" value="1"/>
</dbReference>
<dbReference type="PROSITE" id="PS51900">
    <property type="entry name" value="CB"/>
    <property type="match status" value="1"/>
</dbReference>
<dbReference type="CDD" id="cd00801">
    <property type="entry name" value="INT_P4_C"/>
    <property type="match status" value="1"/>
</dbReference>
<evidence type="ECO:0000259" key="7">
    <source>
        <dbReference type="PROSITE" id="PS51900"/>
    </source>
</evidence>
<dbReference type="InterPro" id="IPR038488">
    <property type="entry name" value="Integrase_DNA-bd_sf"/>
</dbReference>
<dbReference type="InterPro" id="IPR002104">
    <property type="entry name" value="Integrase_catalytic"/>
</dbReference>
<dbReference type="InterPro" id="IPR053876">
    <property type="entry name" value="Phage_int_M"/>
</dbReference>
<dbReference type="PROSITE" id="PS51898">
    <property type="entry name" value="TYR_RECOMBINASE"/>
    <property type="match status" value="1"/>
</dbReference>
<dbReference type="Gene3D" id="1.10.150.130">
    <property type="match status" value="1"/>
</dbReference>
<evidence type="ECO:0000313" key="9">
    <source>
        <dbReference type="EMBL" id="STZ13951.1"/>
    </source>
</evidence>
<proteinExistence type="inferred from homology"/>
<keyword evidence="2" id="KW-0229">DNA integration</keyword>
<dbReference type="GO" id="GO:0006310">
    <property type="term" value="P:DNA recombination"/>
    <property type="evidence" value="ECO:0007669"/>
    <property type="project" value="UniProtKB-KW"/>
</dbReference>
<dbReference type="OrthoDB" id="9795573at2"/>
<keyword evidence="10" id="KW-1185">Reference proteome</keyword>
<dbReference type="EMBL" id="UGQE01000004">
    <property type="protein sequence ID" value="STZ13951.1"/>
    <property type="molecule type" value="Genomic_DNA"/>
</dbReference>
<accession>A0A1T0A7P5</accession>
<dbReference type="Proteomes" id="UP000190435">
    <property type="component" value="Unassembled WGS sequence"/>
</dbReference>
<evidence type="ECO:0000313" key="8">
    <source>
        <dbReference type="EMBL" id="OOR91341.1"/>
    </source>
</evidence>
<dbReference type="InterPro" id="IPR013762">
    <property type="entry name" value="Integrase-like_cat_sf"/>
</dbReference>
<comment type="similarity">
    <text evidence="1">Belongs to the 'phage' integrase family.</text>
</comment>
<feature type="domain" description="Core-binding (CB)" evidence="7">
    <location>
        <begin position="108"/>
        <end position="194"/>
    </location>
</feature>
<dbReference type="AlphaFoldDB" id="A0A1T0A7P5"/>
<keyword evidence="4" id="KW-0233">DNA recombination</keyword>
<keyword evidence="3 5" id="KW-0238">DNA-binding</keyword>
<dbReference type="Proteomes" id="UP000255279">
    <property type="component" value="Unassembled WGS sequence"/>
</dbReference>
<evidence type="ECO:0000256" key="2">
    <source>
        <dbReference type="ARBA" id="ARBA00022908"/>
    </source>
</evidence>
<dbReference type="InterPro" id="IPR010998">
    <property type="entry name" value="Integrase_recombinase_N"/>
</dbReference>
<evidence type="ECO:0000256" key="1">
    <source>
        <dbReference type="ARBA" id="ARBA00008857"/>
    </source>
</evidence>
<dbReference type="InterPro" id="IPR025166">
    <property type="entry name" value="Integrase_DNA_bind_dom"/>
</dbReference>
<evidence type="ECO:0000256" key="4">
    <source>
        <dbReference type="ARBA" id="ARBA00023172"/>
    </source>
</evidence>
<dbReference type="Gene3D" id="3.30.160.390">
    <property type="entry name" value="Integrase, DNA-binding domain"/>
    <property type="match status" value="1"/>
</dbReference>
<evidence type="ECO:0000259" key="6">
    <source>
        <dbReference type="PROSITE" id="PS51898"/>
    </source>
</evidence>